<sequence length="111" mass="12072">MSGHHTTALGADGQTNTNHSVVKTNAKGAPKAATAESLHDYLPRSLGNSVALSRRIEEICALGVLEDYQISVDEQQQKIVNDEDEVLVPIEDFLDAPPDFYGKEHYVIGPL</sequence>
<organism evidence="2 3">
    <name type="scientific">Cyclotella cryptica</name>
    <dbReference type="NCBI Taxonomy" id="29204"/>
    <lineage>
        <taxon>Eukaryota</taxon>
        <taxon>Sar</taxon>
        <taxon>Stramenopiles</taxon>
        <taxon>Ochrophyta</taxon>
        <taxon>Bacillariophyta</taxon>
        <taxon>Coscinodiscophyceae</taxon>
        <taxon>Thalassiosirophycidae</taxon>
        <taxon>Stephanodiscales</taxon>
        <taxon>Stephanodiscaceae</taxon>
        <taxon>Cyclotella</taxon>
    </lineage>
</organism>
<dbReference type="Proteomes" id="UP001516023">
    <property type="component" value="Unassembled WGS sequence"/>
</dbReference>
<keyword evidence="3" id="KW-1185">Reference proteome</keyword>
<gene>
    <name evidence="2" type="ORF">HJC23_009294</name>
</gene>
<name>A0ABD3QST6_9STRA</name>
<feature type="region of interest" description="Disordered" evidence="1">
    <location>
        <begin position="1"/>
        <end position="34"/>
    </location>
</feature>
<evidence type="ECO:0000313" key="2">
    <source>
        <dbReference type="EMBL" id="KAL3803330.1"/>
    </source>
</evidence>
<dbReference type="AlphaFoldDB" id="A0ABD3QST6"/>
<dbReference type="EMBL" id="JABMIG020000014">
    <property type="protein sequence ID" value="KAL3803330.1"/>
    <property type="molecule type" value="Genomic_DNA"/>
</dbReference>
<reference evidence="2 3" key="1">
    <citation type="journal article" date="2020" name="G3 (Bethesda)">
        <title>Improved Reference Genome for Cyclotella cryptica CCMP332, a Model for Cell Wall Morphogenesis, Salinity Adaptation, and Lipid Production in Diatoms (Bacillariophyta).</title>
        <authorList>
            <person name="Roberts W.R."/>
            <person name="Downey K.M."/>
            <person name="Ruck E.C."/>
            <person name="Traller J.C."/>
            <person name="Alverson A.J."/>
        </authorList>
    </citation>
    <scope>NUCLEOTIDE SEQUENCE [LARGE SCALE GENOMIC DNA]</scope>
    <source>
        <strain evidence="2 3">CCMP332</strain>
    </source>
</reference>
<accession>A0ABD3QST6</accession>
<comment type="caution">
    <text evidence="2">The sequence shown here is derived from an EMBL/GenBank/DDBJ whole genome shotgun (WGS) entry which is preliminary data.</text>
</comment>
<evidence type="ECO:0000256" key="1">
    <source>
        <dbReference type="SAM" id="MobiDB-lite"/>
    </source>
</evidence>
<protein>
    <submittedName>
        <fullName evidence="2">Uncharacterized protein</fullName>
    </submittedName>
</protein>
<evidence type="ECO:0000313" key="3">
    <source>
        <dbReference type="Proteomes" id="UP001516023"/>
    </source>
</evidence>
<feature type="compositionally biased region" description="Polar residues" evidence="1">
    <location>
        <begin position="13"/>
        <end position="23"/>
    </location>
</feature>
<proteinExistence type="predicted"/>